<dbReference type="Proteomes" id="UP001042704">
    <property type="component" value="Chromosome"/>
</dbReference>
<feature type="compositionally biased region" description="Low complexity" evidence="1">
    <location>
        <begin position="436"/>
        <end position="450"/>
    </location>
</feature>
<feature type="region of interest" description="Disordered" evidence="1">
    <location>
        <begin position="430"/>
        <end position="484"/>
    </location>
</feature>
<organism evidence="3 4">
    <name type="scientific">Methanofollis aquaemaris</name>
    <dbReference type="NCBI Taxonomy" id="126734"/>
    <lineage>
        <taxon>Archaea</taxon>
        <taxon>Methanobacteriati</taxon>
        <taxon>Methanobacteriota</taxon>
        <taxon>Stenosarchaea group</taxon>
        <taxon>Methanomicrobia</taxon>
        <taxon>Methanomicrobiales</taxon>
        <taxon>Methanomicrobiaceae</taxon>
        <taxon>Methanofollis</taxon>
    </lineage>
</organism>
<reference evidence="3" key="1">
    <citation type="journal article" date="2001" name="Int. J. Syst. Evol. Microbiol.">
        <title>Methanofollis aquaemaris sp. nov., a methanogen isolated from an aquaculture fish pond.</title>
        <authorList>
            <person name="Lai M.C."/>
            <person name="Chen S.C."/>
        </authorList>
    </citation>
    <scope>NUCLEOTIDE SEQUENCE</scope>
    <source>
        <strain evidence="3">N2F9704</strain>
    </source>
</reference>
<feature type="transmembrane region" description="Helical" evidence="2">
    <location>
        <begin position="514"/>
        <end position="532"/>
    </location>
</feature>
<keyword evidence="4" id="KW-1185">Reference proteome</keyword>
<evidence type="ECO:0000313" key="4">
    <source>
        <dbReference type="Proteomes" id="UP001042704"/>
    </source>
</evidence>
<evidence type="ECO:0000256" key="1">
    <source>
        <dbReference type="SAM" id="MobiDB-lite"/>
    </source>
</evidence>
<proteinExistence type="predicted"/>
<gene>
    <name evidence="3" type="ORF">RJ40_01250</name>
</gene>
<dbReference type="AlphaFoldDB" id="A0A8A3S2W3"/>
<keyword evidence="2" id="KW-0812">Transmembrane</keyword>
<name>A0A8A3S2W3_9EURY</name>
<accession>A0A8A3S2W3</accession>
<protein>
    <submittedName>
        <fullName evidence="3">Uncharacterized protein</fullName>
    </submittedName>
</protein>
<dbReference type="RefSeq" id="WP_265581537.1">
    <property type="nucleotide sequence ID" value="NZ_CP036172.1"/>
</dbReference>
<evidence type="ECO:0000313" key="3">
    <source>
        <dbReference type="EMBL" id="QSZ66219.1"/>
    </source>
</evidence>
<dbReference type="EMBL" id="CP036172">
    <property type="protein sequence ID" value="QSZ66219.1"/>
    <property type="molecule type" value="Genomic_DNA"/>
</dbReference>
<dbReference type="KEGG" id="maqe:RJ40_01250"/>
<keyword evidence="2" id="KW-0472">Membrane</keyword>
<keyword evidence="2" id="KW-1133">Transmembrane helix</keyword>
<evidence type="ECO:0000256" key="2">
    <source>
        <dbReference type="SAM" id="Phobius"/>
    </source>
</evidence>
<dbReference type="GeneID" id="76422939"/>
<reference evidence="3" key="2">
    <citation type="submission" date="2019-02" db="EMBL/GenBank/DDBJ databases">
        <authorList>
            <person name="Chen S.-C."/>
            <person name="Chien H.-H."/>
            <person name="Lai M.-C."/>
        </authorList>
    </citation>
    <scope>NUCLEOTIDE SEQUENCE</scope>
    <source>
        <strain evidence="3">N2F9704</strain>
    </source>
</reference>
<sequence>MKTLFGYYSVIFLFVLLFGAVTIVSAADPVVTVSCDDSFDFNGLVVSEISVIDLADPDLTWIGLGSTTGNDVKTLTCPQVRYITRDCPGGTFEVDGCTVTVAEVGQADWSGNNAHTVYKEAVIPTISTKVPGETGNVLLLRCPPETPEVESPDDYDALFGATDLIYLYTENGIVYVNPQTNEFVLWGGFNGIGYDPDNFGTTLMNTQVDLSKFSVDPNVAKSMGDAHPDTVPPPGEYLCLLFRYDQDTSAMTILGSAPVVVMHKDRAITWNGGASPQTYTDGGDVALSFDDGDAIEGLTYLIFKEDAVFDAEMGVNIENLMDLKDHPMVTQTSVFDVLMQQTPGHSYEDCPVMFSLIIDGETQAPDDVDAVIPISTGYGISGVGTGSEVTVPAEALAGLKAGTYQVILCGTGENGSVIAVDQTEFTIGSTDAQPRSYSSDSDGGDWSASSSDEKSAGANERPAEIETLAPKSGGEGTKNPGGSVAIRDVRIGEGFPSDEESAGPDGNAGNMPAVVGYVALGLIALAGIGIVLSRGRFK</sequence>